<comment type="caution">
    <text evidence="2">The sequence shown here is derived from an EMBL/GenBank/DDBJ whole genome shotgun (WGS) entry which is preliminary data.</text>
</comment>
<evidence type="ECO:0000313" key="2">
    <source>
        <dbReference type="EMBL" id="HIR88231.1"/>
    </source>
</evidence>
<reference evidence="2" key="1">
    <citation type="submission" date="2020-10" db="EMBL/GenBank/DDBJ databases">
        <authorList>
            <person name="Gilroy R."/>
        </authorList>
    </citation>
    <scope>NUCLEOTIDE SEQUENCE</scope>
    <source>
        <strain evidence="2">ChiW13-3771</strain>
    </source>
</reference>
<sequence length="168" mass="19301">MDEKHAKLIAAMVHYDKGDAKRIQHFLKVHDLAATIGKLEKLNKAAQFILETAAILHDIGIHVSEQKYGSSSGKYQEIEGPIEAQKLMEELGGYTEEQIERVKYLIGHHHTYKNIEGMDYQILVEADFLVNIYEDEIKKDAVEYVKSNIFKTESGKQLLTNMYIEELF</sequence>
<reference evidence="2" key="2">
    <citation type="journal article" date="2021" name="PeerJ">
        <title>Extensive microbial diversity within the chicken gut microbiome revealed by metagenomics and culture.</title>
        <authorList>
            <person name="Gilroy R."/>
            <person name="Ravi A."/>
            <person name="Getino M."/>
            <person name="Pursley I."/>
            <person name="Horton D.L."/>
            <person name="Alikhan N.F."/>
            <person name="Baker D."/>
            <person name="Gharbi K."/>
            <person name="Hall N."/>
            <person name="Watson M."/>
            <person name="Adriaenssens E.M."/>
            <person name="Foster-Nyarko E."/>
            <person name="Jarju S."/>
            <person name="Secka A."/>
            <person name="Antonio M."/>
            <person name="Oren A."/>
            <person name="Chaudhuri R.R."/>
            <person name="La Ragione R."/>
            <person name="Hildebrand F."/>
            <person name="Pallen M.J."/>
        </authorList>
    </citation>
    <scope>NUCLEOTIDE SEQUENCE</scope>
    <source>
        <strain evidence="2">ChiW13-3771</strain>
    </source>
</reference>
<accession>A0A9D1JD72</accession>
<protein>
    <submittedName>
        <fullName evidence="2">HD domain-containing protein</fullName>
    </submittedName>
</protein>
<dbReference type="Pfam" id="PF01966">
    <property type="entry name" value="HD"/>
    <property type="match status" value="1"/>
</dbReference>
<evidence type="ECO:0000259" key="1">
    <source>
        <dbReference type="Pfam" id="PF01966"/>
    </source>
</evidence>
<feature type="domain" description="HD" evidence="1">
    <location>
        <begin position="22"/>
        <end position="121"/>
    </location>
</feature>
<organism evidence="2 3">
    <name type="scientific">Candidatus Fimimorpha faecalis</name>
    <dbReference type="NCBI Taxonomy" id="2840824"/>
    <lineage>
        <taxon>Bacteria</taxon>
        <taxon>Bacillati</taxon>
        <taxon>Bacillota</taxon>
        <taxon>Clostridia</taxon>
        <taxon>Eubacteriales</taxon>
        <taxon>Candidatus Fimimorpha</taxon>
    </lineage>
</organism>
<dbReference type="EMBL" id="DVHN01000052">
    <property type="protein sequence ID" value="HIR88231.1"/>
    <property type="molecule type" value="Genomic_DNA"/>
</dbReference>
<dbReference type="CDD" id="cd00077">
    <property type="entry name" value="HDc"/>
    <property type="match status" value="1"/>
</dbReference>
<dbReference type="AlphaFoldDB" id="A0A9D1JD72"/>
<gene>
    <name evidence="2" type="ORF">IAC96_04695</name>
</gene>
<dbReference type="InterPro" id="IPR003607">
    <property type="entry name" value="HD/PDEase_dom"/>
</dbReference>
<dbReference type="Gene3D" id="1.10.3210.10">
    <property type="entry name" value="Hypothetical protein af1432"/>
    <property type="match status" value="1"/>
</dbReference>
<dbReference type="Proteomes" id="UP000824201">
    <property type="component" value="Unassembled WGS sequence"/>
</dbReference>
<dbReference type="InterPro" id="IPR006674">
    <property type="entry name" value="HD_domain"/>
</dbReference>
<proteinExistence type="predicted"/>
<dbReference type="SUPFAM" id="SSF109604">
    <property type="entry name" value="HD-domain/PDEase-like"/>
    <property type="match status" value="1"/>
</dbReference>
<evidence type="ECO:0000313" key="3">
    <source>
        <dbReference type="Proteomes" id="UP000824201"/>
    </source>
</evidence>
<name>A0A9D1JD72_9FIRM</name>